<feature type="compositionally biased region" description="Basic and acidic residues" evidence="7">
    <location>
        <begin position="509"/>
        <end position="523"/>
    </location>
</feature>
<dbReference type="PANTHER" id="PTHR13393:SF0">
    <property type="entry name" value="RNA N6-ADENOSINE-METHYLTRANSFERASE METTL16"/>
    <property type="match status" value="1"/>
</dbReference>
<feature type="region of interest" description="Disordered" evidence="7">
    <location>
        <begin position="454"/>
        <end position="523"/>
    </location>
</feature>
<dbReference type="GO" id="GO:0005634">
    <property type="term" value="C:nucleus"/>
    <property type="evidence" value="ECO:0007669"/>
    <property type="project" value="TreeGrafter"/>
</dbReference>
<dbReference type="Pfam" id="PF05971">
    <property type="entry name" value="Methyltransf_10"/>
    <property type="match status" value="1"/>
</dbReference>
<feature type="binding site" evidence="6">
    <location>
        <position position="107"/>
    </location>
    <ligand>
        <name>S-adenosyl-L-methionine</name>
        <dbReference type="ChEBI" id="CHEBI:59789"/>
    </ligand>
</feature>
<dbReference type="InterPro" id="IPR029063">
    <property type="entry name" value="SAM-dependent_MTases_sf"/>
</dbReference>
<dbReference type="AlphaFoldDB" id="A0A1E3K2W6"/>
<name>A0A1E3K2W6_9TREE</name>
<dbReference type="InterPro" id="IPR017182">
    <property type="entry name" value="METTL16/PsiM"/>
</dbReference>
<sequence>MHKNNPYSEKKPDFARLASRYPSFAPFVTVSDSGLPCIEFKDPRALMELTQCLLKEDWTLDVQVRDDRICPPVLLTHRRLDYIYHLLDIEPWLPSSSSKSLRVLDIGTGATAIYPILLHRIRPLSHITATELDDTSYQHALQTLETNKIPASSITVVKAPSPNPILFPLLKAKDEEAWDFTMCNPPFFESAEEMQKGIDLKEESAHAAPTAADNELITRGGEVAFISSMIRESTIIGKRCQWFTSLVGKYSSLEPIIALLKELKIDNYFVKISQQAKTARWIIAWSHTTTRLPDSITRPSEVIPNTSFTQILPPSNMYMLHAQPGISIDALRTTLLETLASIELEPVQSEAPTATGSQSDGENVIVLAPKANTWSRAARREAARIAASGEKPAVPSESSQSVFRTKIRLVKGSDEGSQLEIDWTDGEGKDRETWESFCKFLLSKMGLTRKKIAGEEQREQVSGKQEEKWGQKGSTRGRGSASRGRGHARNGNESAPRGSYKRKTFQASHQERDSGYAQRRRLE</sequence>
<proteinExistence type="inferred from homology"/>
<evidence type="ECO:0008006" key="10">
    <source>
        <dbReference type="Google" id="ProtNLM"/>
    </source>
</evidence>
<comment type="caution">
    <text evidence="8">The sequence shown here is derived from an EMBL/GenBank/DDBJ whole genome shotgun (WGS) entry which is preliminary data.</text>
</comment>
<evidence type="ECO:0000313" key="9">
    <source>
        <dbReference type="Proteomes" id="UP000094819"/>
    </source>
</evidence>
<evidence type="ECO:0000256" key="2">
    <source>
        <dbReference type="ARBA" id="ARBA00022603"/>
    </source>
</evidence>
<dbReference type="EMBL" id="AWGH01000002">
    <property type="protein sequence ID" value="ODO07369.1"/>
    <property type="molecule type" value="Genomic_DNA"/>
</dbReference>
<evidence type="ECO:0000256" key="3">
    <source>
        <dbReference type="ARBA" id="ARBA00022679"/>
    </source>
</evidence>
<dbReference type="GO" id="GO:0070475">
    <property type="term" value="P:rRNA base methylation"/>
    <property type="evidence" value="ECO:0007669"/>
    <property type="project" value="TreeGrafter"/>
</dbReference>
<feature type="compositionally biased region" description="Basic and acidic residues" evidence="7">
    <location>
        <begin position="454"/>
        <end position="470"/>
    </location>
</feature>
<dbReference type="PANTHER" id="PTHR13393">
    <property type="entry name" value="SAM-DEPENDENT METHYLTRANSFERASE"/>
    <property type="match status" value="1"/>
</dbReference>
<dbReference type="Proteomes" id="UP000094819">
    <property type="component" value="Unassembled WGS sequence"/>
</dbReference>
<dbReference type="GeneID" id="30190161"/>
<evidence type="ECO:0000256" key="4">
    <source>
        <dbReference type="ARBA" id="ARBA00022691"/>
    </source>
</evidence>
<feature type="binding site" evidence="6">
    <location>
        <position position="131"/>
    </location>
    <ligand>
        <name>S-adenosyl-L-methionine</name>
        <dbReference type="ChEBI" id="CHEBI:59789"/>
    </ligand>
</feature>
<feature type="binding site" evidence="6">
    <location>
        <position position="184"/>
    </location>
    <ligand>
        <name>S-adenosyl-L-methionine</name>
        <dbReference type="ChEBI" id="CHEBI:59789"/>
    </ligand>
</feature>
<evidence type="ECO:0000256" key="7">
    <source>
        <dbReference type="SAM" id="MobiDB-lite"/>
    </source>
</evidence>
<protein>
    <recommendedName>
        <fullName evidence="10">U6 small nuclear RNA (adenine-(43)-N(6))-methyltransferase</fullName>
    </recommendedName>
</protein>
<dbReference type="OrthoDB" id="514248at2759"/>
<reference evidence="8 9" key="1">
    <citation type="submission" date="2016-06" db="EMBL/GenBank/DDBJ databases">
        <title>Evolution of pathogenesis and genome organization in the Tremellales.</title>
        <authorList>
            <person name="Cuomo C."/>
            <person name="Litvintseva A."/>
            <person name="Heitman J."/>
            <person name="Chen Y."/>
            <person name="Sun S."/>
            <person name="Springer D."/>
            <person name="Dromer F."/>
            <person name="Young S."/>
            <person name="Zeng Q."/>
            <person name="Chapman S."/>
            <person name="Gujja S."/>
            <person name="Saif S."/>
            <person name="Birren B."/>
        </authorList>
    </citation>
    <scope>NUCLEOTIDE SEQUENCE [LARGE SCALE GENOMIC DNA]</scope>
    <source>
        <strain evidence="8 9">CBS 7118</strain>
    </source>
</reference>
<dbReference type="RefSeq" id="XP_019034846.1">
    <property type="nucleotide sequence ID" value="XM_019173120.1"/>
</dbReference>
<dbReference type="InterPro" id="IPR010286">
    <property type="entry name" value="METTL16/RlmF"/>
</dbReference>
<evidence type="ECO:0000256" key="5">
    <source>
        <dbReference type="PIRNR" id="PIRNR037350"/>
    </source>
</evidence>
<evidence type="ECO:0000256" key="6">
    <source>
        <dbReference type="PIRSR" id="PIRSR037350-1"/>
    </source>
</evidence>
<dbReference type="GO" id="GO:0008168">
    <property type="term" value="F:methyltransferase activity"/>
    <property type="evidence" value="ECO:0007669"/>
    <property type="project" value="UniProtKB-KW"/>
</dbReference>
<keyword evidence="3 5" id="KW-0808">Transferase</keyword>
<dbReference type="PIRSF" id="PIRSF037350">
    <property type="entry name" value="Mtase_ZK1128_prd"/>
    <property type="match status" value="1"/>
</dbReference>
<gene>
    <name evidence="8" type="ORF">L198_00948</name>
</gene>
<evidence type="ECO:0000313" key="8">
    <source>
        <dbReference type="EMBL" id="ODO07369.1"/>
    </source>
</evidence>
<dbReference type="SUPFAM" id="SSF53335">
    <property type="entry name" value="S-adenosyl-L-methionine-dependent methyltransferases"/>
    <property type="match status" value="1"/>
</dbReference>
<keyword evidence="2 5" id="KW-0489">Methyltransferase</keyword>
<organism evidence="8 9">
    <name type="scientific">Cryptococcus wingfieldii CBS 7118</name>
    <dbReference type="NCBI Taxonomy" id="1295528"/>
    <lineage>
        <taxon>Eukaryota</taxon>
        <taxon>Fungi</taxon>
        <taxon>Dikarya</taxon>
        <taxon>Basidiomycota</taxon>
        <taxon>Agaricomycotina</taxon>
        <taxon>Tremellomycetes</taxon>
        <taxon>Tremellales</taxon>
        <taxon>Cryptococcaceae</taxon>
        <taxon>Cryptococcus</taxon>
    </lineage>
</organism>
<keyword evidence="4 6" id="KW-0949">S-adenosyl-L-methionine</keyword>
<dbReference type="Gene3D" id="3.40.50.150">
    <property type="entry name" value="Vaccinia Virus protein VP39"/>
    <property type="match status" value="1"/>
</dbReference>
<keyword evidence="9" id="KW-1185">Reference proteome</keyword>
<comment type="similarity">
    <text evidence="1 5">Belongs to the methyltransferase superfamily. METTL16/RlmF family.</text>
</comment>
<dbReference type="CDD" id="cd02440">
    <property type="entry name" value="AdoMet_MTases"/>
    <property type="match status" value="1"/>
</dbReference>
<feature type="binding site" evidence="6">
    <location>
        <position position="79"/>
    </location>
    <ligand>
        <name>S-adenosyl-L-methionine</name>
        <dbReference type="ChEBI" id="CHEBI:59789"/>
    </ligand>
</feature>
<accession>A0A1E3K2W6</accession>
<evidence type="ECO:0000256" key="1">
    <source>
        <dbReference type="ARBA" id="ARBA00005878"/>
    </source>
</evidence>